<dbReference type="PANTHER" id="PTHR11601">
    <property type="entry name" value="CYSTEINE DESULFURYLASE FAMILY MEMBER"/>
    <property type="match status" value="1"/>
</dbReference>
<evidence type="ECO:0000256" key="8">
    <source>
        <dbReference type="ARBA" id="ARBA00050776"/>
    </source>
</evidence>
<dbReference type="GO" id="GO:0051536">
    <property type="term" value="F:iron-sulfur cluster binding"/>
    <property type="evidence" value="ECO:0007669"/>
    <property type="project" value="UniProtKB-KW"/>
</dbReference>
<dbReference type="EMBL" id="FOFO01000018">
    <property type="protein sequence ID" value="SEQ13957.1"/>
    <property type="molecule type" value="Genomic_DNA"/>
</dbReference>
<evidence type="ECO:0000256" key="7">
    <source>
        <dbReference type="ARBA" id="ARBA00023014"/>
    </source>
</evidence>
<comment type="cofactor">
    <cofactor evidence="1">
        <name>pyridoxal 5'-phosphate</name>
        <dbReference type="ChEBI" id="CHEBI:597326"/>
    </cofactor>
</comment>
<keyword evidence="4" id="KW-0479">Metal-binding</keyword>
<name>A0A1H9DKW8_9GAMM</name>
<dbReference type="AlphaFoldDB" id="A0A1H9DKW8"/>
<dbReference type="InterPro" id="IPR015424">
    <property type="entry name" value="PyrdxlP-dep_Trfase"/>
</dbReference>
<evidence type="ECO:0000259" key="9">
    <source>
        <dbReference type="Pfam" id="PF00266"/>
    </source>
</evidence>
<dbReference type="Proteomes" id="UP000199496">
    <property type="component" value="Unassembled WGS sequence"/>
</dbReference>
<evidence type="ECO:0000256" key="2">
    <source>
        <dbReference type="ARBA" id="ARBA00006490"/>
    </source>
</evidence>
<dbReference type="Gene3D" id="3.40.640.10">
    <property type="entry name" value="Type I PLP-dependent aspartate aminotransferase-like (Major domain)"/>
    <property type="match status" value="1"/>
</dbReference>
<dbReference type="Gene3D" id="1.10.260.50">
    <property type="match status" value="1"/>
</dbReference>
<dbReference type="Gene3D" id="3.90.1150.10">
    <property type="entry name" value="Aspartate Aminotransferase, domain 1"/>
    <property type="match status" value="1"/>
</dbReference>
<keyword evidence="6" id="KW-0408">Iron</keyword>
<evidence type="ECO:0000313" key="10">
    <source>
        <dbReference type="EMBL" id="SEQ13957.1"/>
    </source>
</evidence>
<gene>
    <name evidence="10" type="ORF">SAMN05421693_11816</name>
</gene>
<dbReference type="PANTHER" id="PTHR11601:SF34">
    <property type="entry name" value="CYSTEINE DESULFURASE"/>
    <property type="match status" value="1"/>
</dbReference>
<evidence type="ECO:0000256" key="4">
    <source>
        <dbReference type="ARBA" id="ARBA00022723"/>
    </source>
</evidence>
<protein>
    <submittedName>
        <fullName evidence="10">Cysteine desulfurase</fullName>
    </submittedName>
</protein>
<dbReference type="STRING" id="867345.SAMN05421693_11816"/>
<evidence type="ECO:0000313" key="11">
    <source>
        <dbReference type="Proteomes" id="UP000199496"/>
    </source>
</evidence>
<dbReference type="InterPro" id="IPR015422">
    <property type="entry name" value="PyrdxlP-dep_Trfase_small"/>
</dbReference>
<feature type="domain" description="Aminotransferase class V" evidence="9">
    <location>
        <begin position="8"/>
        <end position="339"/>
    </location>
</feature>
<dbReference type="GO" id="GO:0046872">
    <property type="term" value="F:metal ion binding"/>
    <property type="evidence" value="ECO:0007669"/>
    <property type="project" value="UniProtKB-KW"/>
</dbReference>
<reference evidence="10 11" key="1">
    <citation type="submission" date="2016-10" db="EMBL/GenBank/DDBJ databases">
        <authorList>
            <person name="de Groot N.N."/>
        </authorList>
    </citation>
    <scope>NUCLEOTIDE SEQUENCE [LARGE SCALE GENOMIC DNA]</scope>
    <source>
        <strain evidence="10 11">B7-7</strain>
    </source>
</reference>
<dbReference type="PIRSF" id="PIRSF005572">
    <property type="entry name" value="NifS"/>
    <property type="match status" value="1"/>
</dbReference>
<evidence type="ECO:0000256" key="1">
    <source>
        <dbReference type="ARBA" id="ARBA00001933"/>
    </source>
</evidence>
<comment type="catalytic activity">
    <reaction evidence="8">
        <text>(sulfur carrier)-H + L-cysteine = (sulfur carrier)-SH + L-alanine</text>
        <dbReference type="Rhea" id="RHEA:43892"/>
        <dbReference type="Rhea" id="RHEA-COMP:14737"/>
        <dbReference type="Rhea" id="RHEA-COMP:14739"/>
        <dbReference type="ChEBI" id="CHEBI:29917"/>
        <dbReference type="ChEBI" id="CHEBI:35235"/>
        <dbReference type="ChEBI" id="CHEBI:57972"/>
        <dbReference type="ChEBI" id="CHEBI:64428"/>
        <dbReference type="EC" id="2.8.1.7"/>
    </reaction>
</comment>
<dbReference type="InterPro" id="IPR015421">
    <property type="entry name" value="PyrdxlP-dep_Trfase_major"/>
</dbReference>
<dbReference type="InterPro" id="IPR016454">
    <property type="entry name" value="Cysteine_dSase"/>
</dbReference>
<evidence type="ECO:0000256" key="6">
    <source>
        <dbReference type="ARBA" id="ARBA00023004"/>
    </source>
</evidence>
<organism evidence="10 11">
    <name type="scientific">Ectothiorhodospira magna</name>
    <dbReference type="NCBI Taxonomy" id="867345"/>
    <lineage>
        <taxon>Bacteria</taxon>
        <taxon>Pseudomonadati</taxon>
        <taxon>Pseudomonadota</taxon>
        <taxon>Gammaproteobacteria</taxon>
        <taxon>Chromatiales</taxon>
        <taxon>Ectothiorhodospiraceae</taxon>
        <taxon>Ectothiorhodospira</taxon>
    </lineage>
</organism>
<keyword evidence="5" id="KW-0663">Pyridoxal phosphate</keyword>
<dbReference type="InterPro" id="IPR000192">
    <property type="entry name" value="Aminotrans_V_dom"/>
</dbReference>
<dbReference type="GO" id="GO:0031071">
    <property type="term" value="F:cysteine desulfurase activity"/>
    <property type="evidence" value="ECO:0007669"/>
    <property type="project" value="UniProtKB-EC"/>
</dbReference>
<proteinExistence type="inferred from homology"/>
<keyword evidence="11" id="KW-1185">Reference proteome</keyword>
<dbReference type="SUPFAM" id="SSF53383">
    <property type="entry name" value="PLP-dependent transferases"/>
    <property type="match status" value="1"/>
</dbReference>
<sequence length="359" mass="39063">MTEALCVAYGNPSSGHRQGEAARRLLLDTRATLQHCLDAPEEHFIFTGSGTEANNLAMRSLARHAKIIITSKVEHSSILSSADQVQTTEGKSVEYIRVNPNGVVDMRAMRQQLATHPEAAVSIQWINNETGVFQPIDEIVALARDHGSLVHIDAAQAVGKTNVSLRALNPDFLTLTAHKFNGPAGVGVLYARRPDFIDPICVGGGQQGGRHAGTENIAGIAGLKRALELRHASLKEVIAHMRTLRDTFEQIVLQECPWVRINGKHDERVCNTSNLLFDGIDGQALVGRLDSKGIYCSQSSACTTGRPEPSHVLRAMGLSESQAYASARFSFGITNTLQETEFAARSVVEEAEYLKRIFA</sequence>
<dbReference type="Pfam" id="PF00266">
    <property type="entry name" value="Aminotran_5"/>
    <property type="match status" value="1"/>
</dbReference>
<comment type="similarity">
    <text evidence="2">Belongs to the class-V pyridoxal-phosphate-dependent aminotransferase family. NifS/IscS subfamily.</text>
</comment>
<evidence type="ECO:0000256" key="3">
    <source>
        <dbReference type="ARBA" id="ARBA00022679"/>
    </source>
</evidence>
<evidence type="ECO:0000256" key="5">
    <source>
        <dbReference type="ARBA" id="ARBA00022898"/>
    </source>
</evidence>
<keyword evidence="7" id="KW-0411">Iron-sulfur</keyword>
<keyword evidence="3" id="KW-0808">Transferase</keyword>
<accession>A0A1H9DKW8</accession>